<feature type="region of interest" description="Disordered" evidence="1">
    <location>
        <begin position="175"/>
        <end position="222"/>
    </location>
</feature>
<evidence type="ECO:0000313" key="5">
    <source>
        <dbReference type="Proteomes" id="UP000051086"/>
    </source>
</evidence>
<proteinExistence type="predicted"/>
<evidence type="ECO:0000313" key="4">
    <source>
        <dbReference type="EMBL" id="CUH73678.1"/>
    </source>
</evidence>
<gene>
    <name evidence="3" type="ORF">TL5118_03078</name>
    <name evidence="4" type="ORF">TL5120_03490</name>
</gene>
<keyword evidence="5" id="KW-1185">Reference proteome</keyword>
<evidence type="ECO:0000256" key="2">
    <source>
        <dbReference type="SAM" id="SignalP"/>
    </source>
</evidence>
<name>A0A0P1G5U7_9RHOB</name>
<evidence type="ECO:0000256" key="1">
    <source>
        <dbReference type="SAM" id="MobiDB-lite"/>
    </source>
</evidence>
<dbReference type="EMBL" id="CYSC01000041">
    <property type="protein sequence ID" value="CUH73678.1"/>
    <property type="molecule type" value="Genomic_DNA"/>
</dbReference>
<dbReference type="EMBL" id="CYSB01000038">
    <property type="protein sequence ID" value="CUH69119.1"/>
    <property type="molecule type" value="Genomic_DNA"/>
</dbReference>
<dbReference type="AlphaFoldDB" id="A0A0P1G5U7"/>
<dbReference type="Proteomes" id="UP000051086">
    <property type="component" value="Unassembled WGS sequence"/>
</dbReference>
<dbReference type="RefSeq" id="WP_058244814.1">
    <property type="nucleotide sequence ID" value="NZ_CYSB01000038.1"/>
</dbReference>
<evidence type="ECO:0000313" key="3">
    <source>
        <dbReference type="EMBL" id="CUH69119.1"/>
    </source>
</evidence>
<organism evidence="4 6">
    <name type="scientific">Thalassovita autumnalis</name>
    <dbReference type="NCBI Taxonomy" id="2072972"/>
    <lineage>
        <taxon>Bacteria</taxon>
        <taxon>Pseudomonadati</taxon>
        <taxon>Pseudomonadota</taxon>
        <taxon>Alphaproteobacteria</taxon>
        <taxon>Rhodobacterales</taxon>
        <taxon>Roseobacteraceae</taxon>
        <taxon>Thalassovita</taxon>
    </lineage>
</organism>
<feature type="signal peptide" evidence="2">
    <location>
        <begin position="1"/>
        <end position="21"/>
    </location>
</feature>
<keyword evidence="2" id="KW-0732">Signal</keyword>
<evidence type="ECO:0000313" key="6">
    <source>
        <dbReference type="Proteomes" id="UP000051887"/>
    </source>
</evidence>
<sequence length="222" mass="22855">MTYTYWIRAGFSALLTSAVCALPLAAQEVPQVTDPISGDTVALTEVDLAALTRAQIHAISKELQDLGYSRKDAKEAIKSALLDDVTVTDPDTGILVALDEIDITALSDEELADILEEARTQGVTRRDVKRELMSAVEVTDPLTGETTTLAEIDKSALTDEQRQALRDEVAALDLAGAPSGDGAGHGKRAGKGPGAARGNGPGKGGGDRSGAGGAAEGGATTE</sequence>
<dbReference type="Proteomes" id="UP000051887">
    <property type="component" value="Unassembled WGS sequence"/>
</dbReference>
<reference evidence="3 5" key="2">
    <citation type="submission" date="2015-09" db="EMBL/GenBank/DDBJ databases">
        <authorList>
            <person name="Rodrigo-Torres L."/>
            <person name="Arahal D.R."/>
        </authorList>
    </citation>
    <scope>NUCLEOTIDE SEQUENCE [LARGE SCALE GENOMIC DNA]</scope>
    <source>
        <strain evidence="3 5">CECT 5118</strain>
    </source>
</reference>
<accession>A0A0P1G5U7</accession>
<feature type="chain" id="PRO_5009792605" evidence="2">
    <location>
        <begin position="22"/>
        <end position="222"/>
    </location>
</feature>
<protein>
    <submittedName>
        <fullName evidence="4">Uncharacterized protein</fullName>
    </submittedName>
</protein>
<feature type="compositionally biased region" description="Gly residues" evidence="1">
    <location>
        <begin position="191"/>
        <end position="216"/>
    </location>
</feature>
<reference evidence="4 6" key="1">
    <citation type="submission" date="2015-09" db="EMBL/GenBank/DDBJ databases">
        <authorList>
            <consortium name="Swine Surveillance"/>
        </authorList>
    </citation>
    <scope>NUCLEOTIDE SEQUENCE [LARGE SCALE GENOMIC DNA]</scope>
    <source>
        <strain evidence="4 6">5120</strain>
    </source>
</reference>